<dbReference type="Pfam" id="PF09837">
    <property type="entry name" value="DUF2064"/>
    <property type="match status" value="1"/>
</dbReference>
<dbReference type="Gene3D" id="3.90.550.10">
    <property type="entry name" value="Spore Coat Polysaccharide Biosynthesis Protein SpsA, Chain A"/>
    <property type="match status" value="1"/>
</dbReference>
<dbReference type="AlphaFoldDB" id="A0AAU2VS36"/>
<protein>
    <submittedName>
        <fullName evidence="1">DUF2064 domain-containing protein</fullName>
    </submittedName>
</protein>
<dbReference type="SUPFAM" id="SSF53448">
    <property type="entry name" value="Nucleotide-diphospho-sugar transferases"/>
    <property type="match status" value="1"/>
</dbReference>
<gene>
    <name evidence="1" type="ORF">OG398_19955</name>
</gene>
<evidence type="ECO:0000313" key="1">
    <source>
        <dbReference type="EMBL" id="WTW70376.1"/>
    </source>
</evidence>
<dbReference type="InterPro" id="IPR018641">
    <property type="entry name" value="Trfase_1_rSAM/seldom-assoc"/>
</dbReference>
<dbReference type="PANTHER" id="PTHR36529:SF1">
    <property type="entry name" value="GLYCOSYLTRANSFERASE"/>
    <property type="match status" value="1"/>
</dbReference>
<reference evidence="1" key="1">
    <citation type="submission" date="2022-10" db="EMBL/GenBank/DDBJ databases">
        <title>The complete genomes of actinobacterial strains from the NBC collection.</title>
        <authorList>
            <person name="Joergensen T.S."/>
            <person name="Alvarez Arevalo M."/>
            <person name="Sterndorff E.B."/>
            <person name="Faurdal D."/>
            <person name="Vuksanovic O."/>
            <person name="Mourched A.-S."/>
            <person name="Charusanti P."/>
            <person name="Shaw S."/>
            <person name="Blin K."/>
            <person name="Weber T."/>
        </authorList>
    </citation>
    <scope>NUCLEOTIDE SEQUENCE</scope>
    <source>
        <strain evidence="1">NBC_00008</strain>
    </source>
</reference>
<accession>A0AAU2VS36</accession>
<dbReference type="PANTHER" id="PTHR36529">
    <property type="entry name" value="SLL1095 PROTEIN"/>
    <property type="match status" value="1"/>
</dbReference>
<sequence length="231" mass="23199">MIPAACTGAGTAAGSGPGPAGAVTLLVIAKEPLPGRVKTRLTPPFTPQEAARLAEASLTDTLHTVLALPAARRVLVLDGAPGPWLPPGIEVVGQCAGGLDARLAAAFAGSTGPTLLIGMDTPQITAADLAPALAPGPWDGCDAWFGPAEDGGFWALGLANPDPELLRGVPMSVPETGAVQRRRLVDAGLRVRDLPLLRDVDTAADAVDVAGRAPHGRFAAVLSALSGAGAR</sequence>
<dbReference type="EMBL" id="CP108313">
    <property type="protein sequence ID" value="WTW70376.1"/>
    <property type="molecule type" value="Genomic_DNA"/>
</dbReference>
<dbReference type="InterPro" id="IPR029044">
    <property type="entry name" value="Nucleotide-diphossugar_trans"/>
</dbReference>
<proteinExistence type="predicted"/>
<name>A0AAU2VS36_9ACTN</name>
<organism evidence="1">
    <name type="scientific">Streptomyces sp. NBC_00008</name>
    <dbReference type="NCBI Taxonomy" id="2903610"/>
    <lineage>
        <taxon>Bacteria</taxon>
        <taxon>Bacillati</taxon>
        <taxon>Actinomycetota</taxon>
        <taxon>Actinomycetes</taxon>
        <taxon>Kitasatosporales</taxon>
        <taxon>Streptomycetaceae</taxon>
        <taxon>Streptomyces</taxon>
    </lineage>
</organism>